<accession>A0A6I4NG47</accession>
<gene>
    <name evidence="2" type="ORF">GON26_01915</name>
</gene>
<dbReference type="Gene3D" id="3.30.420.40">
    <property type="match status" value="2"/>
</dbReference>
<dbReference type="Pfam" id="PF00480">
    <property type="entry name" value="ROK"/>
    <property type="match status" value="1"/>
</dbReference>
<dbReference type="EMBL" id="WSTB01000001">
    <property type="protein sequence ID" value="MWB93101.1"/>
    <property type="molecule type" value="Genomic_DNA"/>
</dbReference>
<dbReference type="InterPro" id="IPR000600">
    <property type="entry name" value="ROK"/>
</dbReference>
<comment type="similarity">
    <text evidence="1">Belongs to the ROK (NagC/XylR) family.</text>
</comment>
<name>A0A6I4NG47_9FLAO</name>
<dbReference type="CDD" id="cd07010">
    <property type="entry name" value="cupin_PMI_type_I_N_bac"/>
    <property type="match status" value="1"/>
</dbReference>
<dbReference type="Proteomes" id="UP000471501">
    <property type="component" value="Unassembled WGS sequence"/>
</dbReference>
<comment type="caution">
    <text evidence="2">The sequence shown here is derived from an EMBL/GenBank/DDBJ whole genome shotgun (WGS) entry which is preliminary data.</text>
</comment>
<dbReference type="Gene3D" id="2.60.120.10">
    <property type="entry name" value="Jelly Rolls"/>
    <property type="match status" value="2"/>
</dbReference>
<dbReference type="SUPFAM" id="SSF53067">
    <property type="entry name" value="Actin-like ATPase domain"/>
    <property type="match status" value="1"/>
</dbReference>
<reference evidence="2 3" key="1">
    <citation type="submission" date="2019-12" db="EMBL/GenBank/DDBJ databases">
        <authorList>
            <person name="Kim Y.S."/>
        </authorList>
    </citation>
    <scope>NUCLEOTIDE SEQUENCE [LARGE SCALE GENOMIC DNA]</scope>
    <source>
        <strain evidence="2 3">GA093</strain>
    </source>
</reference>
<evidence type="ECO:0000256" key="1">
    <source>
        <dbReference type="ARBA" id="ARBA00006479"/>
    </source>
</evidence>
<sequence length="894" mass="102258">MKFYYLGVDIGGSHISGALIDSETGLLVADTYQKTLLDSNGPCHTFFTGFKYLIEKIIDNPSHITLAQIAAVGVSMPGPFNYKDGISEINGVKKYDSLFGLNVKQEIKKIVNNVPVYFLNDAESFAMGEYSAGAAKQNSRSIVLTLGTGFGSTFLINGSVQSIEGKGVPPNGYLYNIPFNNGIADDYFSTRWFVQKWNQLNREKVQTVKEITALADHNDTDALHLFNEFSENFIQFMTPWISNFQPESLVLGGGIAKASHHFLDTINKKIQEINTTKIHICKLWDKAAIIGAAINASNSLKNQDLEQNKEWRKTQQYLAPEKKVNNEITYDAYPSFPLGENKIKAGIEEFATWIEQHKNITIDGYVGVFWDHLIEKLDQELTKRGKTVRWFHVDAAMKSSDELDEMLLPYLGGDDPLFGKITDKDLIDWFDTEKLKLIKPDTSVDINIILGCGASLAQWQAPVVYFDLPKNELQFRARAGMATNLGSKNIIDNRRTYKRFFFVDWVVLNKHKNEILPVIDLIVDEQRPDNYLFMTGDELRSGLSQMAKNVFRPRPWFEPGAWGGTWMKEQMEGLNKEVENLAWSFELMVLENGIMFESDQYLLEVSFDFLMFNNHKEVLGDCAERFQYDFPIRFDFLDTFDGGNLSIQCHPTPEYIKENFGMPFTQDETYYILDCKNDPLVYLGFQDGVQPEEFHEALIQSQKEVKELDVDKYIQKFTAKKHDLFLIPSGTIHASGSNNLVLEISSAPYIFTFKMYDWLRLDLDGKPRPINIEHGMKNLNFERKGATVVPELISAPYVIAQTEEYQLEHLPTHPEHFYDVHRYTLKNEIHISTTNKCHVWMLIEGTSVIIETKNGIRQRFNYAETFVVPASAESYTIYNENPNQKTLLIKAFVK</sequence>
<dbReference type="PANTHER" id="PTHR18964">
    <property type="entry name" value="ROK (REPRESSOR, ORF, KINASE) FAMILY"/>
    <property type="match status" value="1"/>
</dbReference>
<dbReference type="InterPro" id="IPR011051">
    <property type="entry name" value="RmlC_Cupin_sf"/>
</dbReference>
<protein>
    <submittedName>
        <fullName evidence="2">ROK family protein</fullName>
    </submittedName>
</protein>
<organism evidence="2 3">
    <name type="scientific">Flavobacterium hydrocarbonoxydans</name>
    <dbReference type="NCBI Taxonomy" id="2683249"/>
    <lineage>
        <taxon>Bacteria</taxon>
        <taxon>Pseudomonadati</taxon>
        <taxon>Bacteroidota</taxon>
        <taxon>Flavobacteriia</taxon>
        <taxon>Flavobacteriales</taxon>
        <taxon>Flavobacteriaceae</taxon>
        <taxon>Flavobacterium</taxon>
    </lineage>
</organism>
<evidence type="ECO:0000313" key="3">
    <source>
        <dbReference type="Proteomes" id="UP000471501"/>
    </source>
</evidence>
<proteinExistence type="inferred from homology"/>
<dbReference type="InterPro" id="IPR043129">
    <property type="entry name" value="ATPase_NBD"/>
</dbReference>
<dbReference type="AlphaFoldDB" id="A0A6I4NG47"/>
<evidence type="ECO:0000313" key="2">
    <source>
        <dbReference type="EMBL" id="MWB93101.1"/>
    </source>
</evidence>
<dbReference type="InterPro" id="IPR014710">
    <property type="entry name" value="RmlC-like_jellyroll"/>
</dbReference>
<dbReference type="RefSeq" id="WP_160373020.1">
    <property type="nucleotide sequence ID" value="NZ_WSTB01000001.1"/>
</dbReference>
<dbReference type="SUPFAM" id="SSF51182">
    <property type="entry name" value="RmlC-like cupins"/>
    <property type="match status" value="1"/>
</dbReference>
<keyword evidence="3" id="KW-1185">Reference proteome</keyword>
<dbReference type="PANTHER" id="PTHR18964:SF149">
    <property type="entry name" value="BIFUNCTIONAL UDP-N-ACETYLGLUCOSAMINE 2-EPIMERASE_N-ACETYLMANNOSAMINE KINASE"/>
    <property type="match status" value="1"/>
</dbReference>